<feature type="transmembrane region" description="Helical" evidence="6">
    <location>
        <begin position="451"/>
        <end position="469"/>
    </location>
</feature>
<dbReference type="EMBL" id="CACVKT020006897">
    <property type="protein sequence ID" value="CAC5404080.1"/>
    <property type="molecule type" value="Genomic_DNA"/>
</dbReference>
<evidence type="ECO:0000256" key="4">
    <source>
        <dbReference type="ARBA" id="ARBA00022989"/>
    </source>
</evidence>
<dbReference type="InterPro" id="IPR006043">
    <property type="entry name" value="NCS2"/>
</dbReference>
<dbReference type="GO" id="GO:0016020">
    <property type="term" value="C:membrane"/>
    <property type="evidence" value="ECO:0007669"/>
    <property type="project" value="UniProtKB-SubCell"/>
</dbReference>
<keyword evidence="4 6" id="KW-1133">Transmembrane helix</keyword>
<organism evidence="7 8">
    <name type="scientific">Mytilus coruscus</name>
    <name type="common">Sea mussel</name>
    <dbReference type="NCBI Taxonomy" id="42192"/>
    <lineage>
        <taxon>Eukaryota</taxon>
        <taxon>Metazoa</taxon>
        <taxon>Spiralia</taxon>
        <taxon>Lophotrochozoa</taxon>
        <taxon>Mollusca</taxon>
        <taxon>Bivalvia</taxon>
        <taxon>Autobranchia</taxon>
        <taxon>Pteriomorphia</taxon>
        <taxon>Mytilida</taxon>
        <taxon>Mytiloidea</taxon>
        <taxon>Mytilidae</taxon>
        <taxon>Mytilinae</taxon>
        <taxon>Mytilus</taxon>
    </lineage>
</organism>
<keyword evidence="5 6" id="KW-0472">Membrane</keyword>
<evidence type="ECO:0000256" key="3">
    <source>
        <dbReference type="ARBA" id="ARBA00022692"/>
    </source>
</evidence>
<dbReference type="Pfam" id="PF00860">
    <property type="entry name" value="Xan_ur_permease"/>
    <property type="match status" value="1"/>
</dbReference>
<evidence type="ECO:0000313" key="8">
    <source>
        <dbReference type="Proteomes" id="UP000507470"/>
    </source>
</evidence>
<dbReference type="OrthoDB" id="1641903at2759"/>
<comment type="subcellular location">
    <subcellularLocation>
        <location evidence="1">Membrane</location>
        <topology evidence="1">Multi-pass membrane protein</topology>
    </subcellularLocation>
</comment>
<evidence type="ECO:0000256" key="5">
    <source>
        <dbReference type="ARBA" id="ARBA00023136"/>
    </source>
</evidence>
<gene>
    <name evidence="7" type="ORF">MCOR_37905</name>
</gene>
<keyword evidence="8" id="KW-1185">Reference proteome</keyword>
<reference evidence="7 8" key="1">
    <citation type="submission" date="2020-06" db="EMBL/GenBank/DDBJ databases">
        <authorList>
            <person name="Li R."/>
            <person name="Bekaert M."/>
        </authorList>
    </citation>
    <scope>NUCLEOTIDE SEQUENCE [LARGE SCALE GENOMIC DNA]</scope>
    <source>
        <strain evidence="8">wild</strain>
    </source>
</reference>
<dbReference type="GO" id="GO:0022857">
    <property type="term" value="F:transmembrane transporter activity"/>
    <property type="evidence" value="ECO:0007669"/>
    <property type="project" value="InterPro"/>
</dbReference>
<feature type="transmembrane region" description="Helical" evidence="6">
    <location>
        <begin position="393"/>
        <end position="415"/>
    </location>
</feature>
<proteinExistence type="inferred from homology"/>
<feature type="transmembrane region" description="Helical" evidence="6">
    <location>
        <begin position="421"/>
        <end position="444"/>
    </location>
</feature>
<name>A0A6J8DAG2_MYTCO</name>
<feature type="transmembrane region" description="Helical" evidence="6">
    <location>
        <begin position="82"/>
        <end position="100"/>
    </location>
</feature>
<dbReference type="PANTHER" id="PTHR11119">
    <property type="entry name" value="XANTHINE-URACIL / VITAMIN C PERMEASE FAMILY MEMBER"/>
    <property type="match status" value="1"/>
</dbReference>
<accession>A0A6J8DAG2</accession>
<sequence length="616" mass="67133">MEGNDFEDDRLDADLDKPGIDDKCTVIYGVEDTPAPHMCVVFALQQAILCIGGTLSIPFILGDKLCTDLFPAQEKANVIAQLLSISMFMCGLATLLQTTFGVRLGIIQGGSHVFIAPIVAMMSLEKWKCPTSLEISAANGTNITTFMSQDQKDELWQSRLREIQGNLMLASMIQVVLGCTGIMGLMLKYIGPLTIAPTISLIGLSLTAVAADFNRRHWGISMLTLVLIGFFTLILGRVRVPCLGFNLKRKCYVFRYPVFQLMPVLLSVGICWLLSYILTRTKPEQIHDLMLYQILIGSSFHTLSDLAFRLCRLQFVGMLGATLSSVIESVGDYFAAARISNASPPPPHAINRGIAAEGFSSIISGMVGAGHATTSYSGNIGAIGITKVASRRVFQVAGLILLIGGIIGKFGAVLTLIPDPIIGGTLTIVFGMVVAVGISVLQFIDFSSTRNLTVLAISMILGLMIPQWLSENTSAIDTGSEDLDQVLKVLLGTAMLVGGVLGFILDNLVPGTLEERGILKWRESLYTKSGGAMKPVMYEYPYVTKYIKKINCCSYFPLSPTFDKELNCSCCSKENGTSEPKKSRISSGCWQWRYAGMKNSITWTPSFNHVMYSQYK</sequence>
<protein>
    <submittedName>
        <fullName evidence="7">Solute carrier family 23 member 2</fullName>
    </submittedName>
</protein>
<feature type="transmembrane region" description="Helical" evidence="6">
    <location>
        <begin position="489"/>
        <end position="509"/>
    </location>
</feature>
<evidence type="ECO:0000256" key="2">
    <source>
        <dbReference type="ARBA" id="ARBA00008821"/>
    </source>
</evidence>
<evidence type="ECO:0000313" key="7">
    <source>
        <dbReference type="EMBL" id="CAC5404080.1"/>
    </source>
</evidence>
<feature type="transmembrane region" description="Helical" evidence="6">
    <location>
        <begin position="167"/>
        <end position="187"/>
    </location>
</feature>
<dbReference type="Proteomes" id="UP000507470">
    <property type="component" value="Unassembled WGS sequence"/>
</dbReference>
<keyword evidence="3 6" id="KW-0812">Transmembrane</keyword>
<feature type="transmembrane region" description="Helical" evidence="6">
    <location>
        <begin position="193"/>
        <end position="211"/>
    </location>
</feature>
<feature type="transmembrane region" description="Helical" evidence="6">
    <location>
        <begin position="40"/>
        <end position="61"/>
    </location>
</feature>
<evidence type="ECO:0000256" key="1">
    <source>
        <dbReference type="ARBA" id="ARBA00004141"/>
    </source>
</evidence>
<feature type="transmembrane region" description="Helical" evidence="6">
    <location>
        <begin position="218"/>
        <end position="238"/>
    </location>
</feature>
<dbReference type="AlphaFoldDB" id="A0A6J8DAG2"/>
<comment type="similarity">
    <text evidence="2">Belongs to the nucleobase:cation symporter-2 (NCS2) (TC 2.A.40) family.</text>
</comment>
<evidence type="ECO:0000256" key="6">
    <source>
        <dbReference type="SAM" id="Phobius"/>
    </source>
</evidence>
<feature type="transmembrane region" description="Helical" evidence="6">
    <location>
        <begin position="258"/>
        <end position="278"/>
    </location>
</feature>